<dbReference type="InterPro" id="IPR048290">
    <property type="entry name" value="ZP_chr"/>
</dbReference>
<evidence type="ECO:0000259" key="5">
    <source>
        <dbReference type="PROSITE" id="PS51034"/>
    </source>
</evidence>
<dbReference type="InterPro" id="IPR042235">
    <property type="entry name" value="ZP-C_dom"/>
</dbReference>
<dbReference type="InterPro" id="IPR001507">
    <property type="entry name" value="ZP_dom"/>
</dbReference>
<keyword evidence="4" id="KW-0812">Transmembrane</keyword>
<feature type="domain" description="ZP" evidence="5">
    <location>
        <begin position="324"/>
        <end position="575"/>
    </location>
</feature>
<dbReference type="PANTHER" id="PTHR14002">
    <property type="entry name" value="ENDOGLIN/TGF-BETA RECEPTOR TYPE III"/>
    <property type="match status" value="1"/>
</dbReference>
<keyword evidence="4" id="KW-0472">Membrane</keyword>
<proteinExistence type="predicted"/>
<keyword evidence="1" id="KW-0732">Signal</keyword>
<evidence type="ECO:0000313" key="7">
    <source>
        <dbReference type="Proteomes" id="UP000694680"/>
    </source>
</evidence>
<dbReference type="Gene3D" id="2.60.40.4100">
    <property type="entry name" value="Zona pellucida, ZP-C domain"/>
    <property type="match status" value="1"/>
</dbReference>
<dbReference type="Gene3D" id="2.60.40.3210">
    <property type="entry name" value="Zona pellucida, ZP-N domain"/>
    <property type="match status" value="1"/>
</dbReference>
<keyword evidence="2" id="KW-1015">Disulfide bond</keyword>
<keyword evidence="4" id="KW-1133">Transmembrane helix</keyword>
<dbReference type="FunFam" id="2.60.40.3210:FF:000013">
    <property type="entry name" value="Uncharacterized protein"/>
    <property type="match status" value="1"/>
</dbReference>
<feature type="transmembrane region" description="Helical" evidence="4">
    <location>
        <begin position="624"/>
        <end position="644"/>
    </location>
</feature>
<evidence type="ECO:0000256" key="1">
    <source>
        <dbReference type="ARBA" id="ARBA00022729"/>
    </source>
</evidence>
<protein>
    <submittedName>
        <fullName evidence="6">Uncharacterized LOC114460864</fullName>
    </submittedName>
</protein>
<dbReference type="InterPro" id="IPR055355">
    <property type="entry name" value="ZP-C"/>
</dbReference>
<dbReference type="InterPro" id="IPR055356">
    <property type="entry name" value="ZP-N"/>
</dbReference>
<dbReference type="SMART" id="SM00241">
    <property type="entry name" value="ZP"/>
    <property type="match status" value="1"/>
</dbReference>
<dbReference type="Pfam" id="PF00100">
    <property type="entry name" value="Zona_pellucida"/>
    <property type="match status" value="1"/>
</dbReference>
<evidence type="ECO:0000256" key="4">
    <source>
        <dbReference type="SAM" id="Phobius"/>
    </source>
</evidence>
<evidence type="ECO:0000256" key="3">
    <source>
        <dbReference type="ARBA" id="ARBA00023180"/>
    </source>
</evidence>
<name>A0A8C5G9L1_GOUWI</name>
<dbReference type="Proteomes" id="UP000694680">
    <property type="component" value="Chromosome 3"/>
</dbReference>
<accession>A0A8C5G9L1</accession>
<reference evidence="6" key="1">
    <citation type="submission" date="2020-06" db="EMBL/GenBank/DDBJ databases">
        <authorList>
            <consortium name="Wellcome Sanger Institute Data Sharing"/>
        </authorList>
    </citation>
    <scope>NUCLEOTIDE SEQUENCE [LARGE SCALE GENOMIC DNA]</scope>
</reference>
<reference evidence="6" key="3">
    <citation type="submission" date="2025-09" db="UniProtKB">
        <authorList>
            <consortium name="Ensembl"/>
        </authorList>
    </citation>
    <scope>IDENTIFICATION</scope>
</reference>
<reference evidence="6" key="2">
    <citation type="submission" date="2025-08" db="UniProtKB">
        <authorList>
            <consortium name="Ensembl"/>
        </authorList>
    </citation>
    <scope>IDENTIFICATION</scope>
</reference>
<evidence type="ECO:0000256" key="2">
    <source>
        <dbReference type="ARBA" id="ARBA00023157"/>
    </source>
</evidence>
<dbReference type="PANTHER" id="PTHR14002:SF59">
    <property type="entry name" value="CUB AND ZONA PELLUCIDA-LIKE DOMAIN-CONTAINING PROTEIN 1-RELATED"/>
    <property type="match status" value="1"/>
</dbReference>
<gene>
    <name evidence="6" type="primary">LOC114460864</name>
</gene>
<keyword evidence="7" id="KW-1185">Reference proteome</keyword>
<sequence length="661" mass="75434">MVVEDFSKKHMDLIYKDGTRSHRHPMTARRRKRAAQWTTQTPLWWWHPTLSGQRTTQEFLTPTQAPSTTQTDTTSYTQTDTTSYTQTDMTSYTTPHVNPLLWWLWSATARPPSRITQLYTTIKPLWWLHTRQTNTHITPQWGAWQTPSATPRNYYKTTPRQNTDFSPFSKLPLQFSLLVDPPAPSCQEGFYIPKFVHPTPKNGALIMGEPDKIVEIRVKAQAASTFIDDIIISGPMNIIKRRTTHSEFVISWKPVADDLGQYYAVCFAVEAFSWTSTTVNLTTPYYFTHHHHHGTPSSQSGIYQSEMRCVLLQIVESQIKANVICKESSMQVEVKKSSLVGLHEDHLRLNDPLNTVCSLKTNSNSTHIIGVVPLNTCGTQIEEDDDNLIFKNEITTVDDITDLITRKHLLELQFYCQYPKRGNVTLSFTGHRKKTVVWERGFGTFTYQFEFYPDNKFHTMIDPNSYPLEYELGARIYMQIEAQSSVNNTEMFVESCRAAPYDNPSYTPTYSIIENGCNVDPTVVIYNSEDKNRFQFSIEAFQFIGLQDQVYISCSVVICEAGNPNTRCSQGCTNAPWTNTHNSHHRHKRDTVIQSMNHFISQGPLRLKRSTDGRVSSGGLNLTLVFLSGCALAAVGMICGLIFYKIKTSSIKYQRLPVTES</sequence>
<dbReference type="PROSITE" id="PS51034">
    <property type="entry name" value="ZP_2"/>
    <property type="match status" value="1"/>
</dbReference>
<dbReference type="Ensembl" id="ENSGWIT00000027182.1">
    <property type="protein sequence ID" value="ENSGWIP00000024849.1"/>
    <property type="gene ID" value="ENSGWIG00000013148.1"/>
</dbReference>
<evidence type="ECO:0000313" key="6">
    <source>
        <dbReference type="Ensembl" id="ENSGWIP00000024849.1"/>
    </source>
</evidence>
<keyword evidence="3" id="KW-0325">Glycoprotein</keyword>
<dbReference type="Pfam" id="PF23344">
    <property type="entry name" value="ZP-N"/>
    <property type="match status" value="1"/>
</dbReference>
<organism evidence="6 7">
    <name type="scientific">Gouania willdenowi</name>
    <name type="common">Blunt-snouted clingfish</name>
    <name type="synonym">Lepadogaster willdenowi</name>
    <dbReference type="NCBI Taxonomy" id="441366"/>
    <lineage>
        <taxon>Eukaryota</taxon>
        <taxon>Metazoa</taxon>
        <taxon>Chordata</taxon>
        <taxon>Craniata</taxon>
        <taxon>Vertebrata</taxon>
        <taxon>Euteleostomi</taxon>
        <taxon>Actinopterygii</taxon>
        <taxon>Neopterygii</taxon>
        <taxon>Teleostei</taxon>
        <taxon>Neoteleostei</taxon>
        <taxon>Acanthomorphata</taxon>
        <taxon>Ovalentaria</taxon>
        <taxon>Blenniimorphae</taxon>
        <taxon>Blenniiformes</taxon>
        <taxon>Gobiesocoidei</taxon>
        <taxon>Gobiesocidae</taxon>
        <taxon>Gobiesocinae</taxon>
        <taxon>Gouania</taxon>
    </lineage>
</organism>
<dbReference type="AlphaFoldDB" id="A0A8C5G9L1"/>
<dbReference type="PRINTS" id="PR00023">
    <property type="entry name" value="ZPELLUCIDA"/>
</dbReference>